<evidence type="ECO:0000313" key="2">
    <source>
        <dbReference type="EMBL" id="KAK7725326.1"/>
    </source>
</evidence>
<protein>
    <submittedName>
        <fullName evidence="2">Uncharacterized protein</fullName>
    </submittedName>
</protein>
<sequence>MVQANFLSTILLALLMLLILGQKTAGRITPGRLTISNASLALVAKFPNKNKSALLASFDDASQFDPTEKYSASKLLPHLFPWELAERVPADAIVNLADPDSVRGTEFGGEQAGATTSRGLLHI</sequence>
<keyword evidence="1" id="KW-0732">Signal</keyword>
<proteinExistence type="predicted"/>
<evidence type="ECO:0000256" key="1">
    <source>
        <dbReference type="SAM" id="SignalP"/>
    </source>
</evidence>
<dbReference type="EMBL" id="JAKNSF020000050">
    <property type="protein sequence ID" value="KAK7725326.1"/>
    <property type="molecule type" value="Genomic_DNA"/>
</dbReference>
<reference evidence="2 3" key="1">
    <citation type="submission" date="2024-02" db="EMBL/GenBank/DDBJ databases">
        <title>De novo assembly and annotation of 12 fungi associated with fruit tree decline syndrome in Ontario, Canada.</title>
        <authorList>
            <person name="Sulman M."/>
            <person name="Ellouze W."/>
            <person name="Ilyukhin E."/>
        </authorList>
    </citation>
    <scope>NUCLEOTIDE SEQUENCE [LARGE SCALE GENOMIC DNA]</scope>
    <source>
        <strain evidence="2 3">M169</strain>
    </source>
</reference>
<accession>A0ABR1P3C3</accession>
<comment type="caution">
    <text evidence="2">The sequence shown here is derived from an EMBL/GenBank/DDBJ whole genome shotgun (WGS) entry which is preliminary data.</text>
</comment>
<feature type="signal peptide" evidence="1">
    <location>
        <begin position="1"/>
        <end position="26"/>
    </location>
</feature>
<feature type="chain" id="PRO_5046740462" evidence="1">
    <location>
        <begin position="27"/>
        <end position="123"/>
    </location>
</feature>
<name>A0ABR1P3C3_DIAER</name>
<gene>
    <name evidence="2" type="ORF">SLS63_008189</name>
</gene>
<keyword evidence="3" id="KW-1185">Reference proteome</keyword>
<organism evidence="2 3">
    <name type="scientific">Diaporthe eres</name>
    <name type="common">Phomopsis oblonga</name>
    <dbReference type="NCBI Taxonomy" id="83184"/>
    <lineage>
        <taxon>Eukaryota</taxon>
        <taxon>Fungi</taxon>
        <taxon>Dikarya</taxon>
        <taxon>Ascomycota</taxon>
        <taxon>Pezizomycotina</taxon>
        <taxon>Sordariomycetes</taxon>
        <taxon>Sordariomycetidae</taxon>
        <taxon>Diaporthales</taxon>
        <taxon>Diaporthaceae</taxon>
        <taxon>Diaporthe</taxon>
        <taxon>Diaporthe eres species complex</taxon>
    </lineage>
</organism>
<evidence type="ECO:0000313" key="3">
    <source>
        <dbReference type="Proteomes" id="UP001430848"/>
    </source>
</evidence>
<dbReference type="Proteomes" id="UP001430848">
    <property type="component" value="Unassembled WGS sequence"/>
</dbReference>